<dbReference type="EMBL" id="CM035426">
    <property type="protein sequence ID" value="KAH7315432.1"/>
    <property type="molecule type" value="Genomic_DNA"/>
</dbReference>
<protein>
    <submittedName>
        <fullName evidence="2">Uncharacterized protein</fullName>
    </submittedName>
</protein>
<dbReference type="Proteomes" id="UP000825935">
    <property type="component" value="Chromosome 21"/>
</dbReference>
<reference evidence="2" key="1">
    <citation type="submission" date="2021-08" db="EMBL/GenBank/DDBJ databases">
        <title>WGS assembly of Ceratopteris richardii.</title>
        <authorList>
            <person name="Marchant D.B."/>
            <person name="Chen G."/>
            <person name="Jenkins J."/>
            <person name="Shu S."/>
            <person name="Leebens-Mack J."/>
            <person name="Grimwood J."/>
            <person name="Schmutz J."/>
            <person name="Soltis P."/>
            <person name="Soltis D."/>
            <person name="Chen Z.-H."/>
        </authorList>
    </citation>
    <scope>NUCLEOTIDE SEQUENCE</scope>
    <source>
        <strain evidence="2">Whitten #5841</strain>
        <tissue evidence="2">Leaf</tissue>
    </source>
</reference>
<sequence>MLINFLLLSSIVTAVIRLPMRCDRSLKAIVVIQILPFSIAAQQYSALNHHSHTH</sequence>
<comment type="caution">
    <text evidence="2">The sequence shown here is derived from an EMBL/GenBank/DDBJ whole genome shotgun (WGS) entry which is preliminary data.</text>
</comment>
<keyword evidence="1" id="KW-0732">Signal</keyword>
<accession>A0A8T2SD43</accession>
<gene>
    <name evidence="2" type="ORF">KP509_21G049300</name>
</gene>
<evidence type="ECO:0000313" key="3">
    <source>
        <dbReference type="Proteomes" id="UP000825935"/>
    </source>
</evidence>
<feature type="signal peptide" evidence="1">
    <location>
        <begin position="1"/>
        <end position="17"/>
    </location>
</feature>
<name>A0A8T2SD43_CERRI</name>
<organism evidence="2 3">
    <name type="scientific">Ceratopteris richardii</name>
    <name type="common">Triangle waterfern</name>
    <dbReference type="NCBI Taxonomy" id="49495"/>
    <lineage>
        <taxon>Eukaryota</taxon>
        <taxon>Viridiplantae</taxon>
        <taxon>Streptophyta</taxon>
        <taxon>Embryophyta</taxon>
        <taxon>Tracheophyta</taxon>
        <taxon>Polypodiopsida</taxon>
        <taxon>Polypodiidae</taxon>
        <taxon>Polypodiales</taxon>
        <taxon>Pteridineae</taxon>
        <taxon>Pteridaceae</taxon>
        <taxon>Parkerioideae</taxon>
        <taxon>Ceratopteris</taxon>
    </lineage>
</organism>
<proteinExistence type="predicted"/>
<keyword evidence="3" id="KW-1185">Reference proteome</keyword>
<evidence type="ECO:0000313" key="2">
    <source>
        <dbReference type="EMBL" id="KAH7315432.1"/>
    </source>
</evidence>
<evidence type="ECO:0000256" key="1">
    <source>
        <dbReference type="SAM" id="SignalP"/>
    </source>
</evidence>
<feature type="chain" id="PRO_5035895452" evidence="1">
    <location>
        <begin position="18"/>
        <end position="54"/>
    </location>
</feature>
<dbReference type="AlphaFoldDB" id="A0A8T2SD43"/>